<organism evidence="1 2">
    <name type="scientific">Aromatoleum tolulyticum</name>
    <dbReference type="NCBI Taxonomy" id="34027"/>
    <lineage>
        <taxon>Bacteria</taxon>
        <taxon>Pseudomonadati</taxon>
        <taxon>Pseudomonadota</taxon>
        <taxon>Betaproteobacteria</taxon>
        <taxon>Rhodocyclales</taxon>
        <taxon>Rhodocyclaceae</taxon>
        <taxon>Aromatoleum</taxon>
    </lineage>
</organism>
<dbReference type="EMBL" id="FTMD01000007">
    <property type="protein sequence ID" value="SIQ86360.1"/>
    <property type="molecule type" value="Genomic_DNA"/>
</dbReference>
<evidence type="ECO:0000313" key="1">
    <source>
        <dbReference type="EMBL" id="SIQ86360.1"/>
    </source>
</evidence>
<evidence type="ECO:0000313" key="2">
    <source>
        <dbReference type="Proteomes" id="UP000186819"/>
    </source>
</evidence>
<accession>A0A1N6W8M8</accession>
<protein>
    <submittedName>
        <fullName evidence="1">Uncharacterized protein</fullName>
    </submittedName>
</protein>
<keyword evidence="2" id="KW-1185">Reference proteome</keyword>
<dbReference type="Proteomes" id="UP000186819">
    <property type="component" value="Unassembled WGS sequence"/>
</dbReference>
<reference evidence="2" key="1">
    <citation type="submission" date="2017-01" db="EMBL/GenBank/DDBJ databases">
        <authorList>
            <person name="Varghese N."/>
            <person name="Submissions S."/>
        </authorList>
    </citation>
    <scope>NUCLEOTIDE SEQUENCE [LARGE SCALE GENOMIC DNA]</scope>
    <source>
        <strain evidence="2">ATCC 51758</strain>
    </source>
</reference>
<name>A0A1N6W8M8_9RHOO</name>
<sequence>MKTNFEIESLSALRAPLPQRLTSGPCACQWRS</sequence>
<dbReference type="AlphaFoldDB" id="A0A1N6W8M8"/>
<gene>
    <name evidence="1" type="ORF">SAMN05421829_107166</name>
</gene>
<proteinExistence type="predicted"/>